<accession>B4JZ37</accession>
<gene>
    <name evidence="2" type="primary">Dgri\GH22413</name>
    <name evidence="2" type="ORF">Dgri_GH22413</name>
</gene>
<feature type="compositionally biased region" description="Acidic residues" evidence="1">
    <location>
        <begin position="95"/>
        <end position="105"/>
    </location>
</feature>
<feature type="region of interest" description="Disordered" evidence="1">
    <location>
        <begin position="95"/>
        <end position="121"/>
    </location>
</feature>
<proteinExistence type="predicted"/>
<dbReference type="EMBL" id="CH916378">
    <property type="protein sequence ID" value="EDV98652.1"/>
    <property type="molecule type" value="Genomic_DNA"/>
</dbReference>
<dbReference type="InParanoid" id="B4JZ37"/>
<feature type="compositionally biased region" description="Basic and acidic residues" evidence="1">
    <location>
        <begin position="107"/>
        <end position="121"/>
    </location>
</feature>
<dbReference type="InterPro" id="IPR001969">
    <property type="entry name" value="Aspartic_peptidase_AS"/>
</dbReference>
<dbReference type="InterPro" id="IPR021109">
    <property type="entry name" value="Peptidase_aspartic_dom_sf"/>
</dbReference>
<sequence length="121" mass="14008">MARERFRRRRVLRKVVVEAVRRGDLKDSRVLAKVLVGQYILRGLLDTGTSVSLLGVDFWRAFELAPAILDPDKVNTTENKVEEVLTVSMTHYREEEDEVEVETDSWELSKDERSELDTQSN</sequence>
<dbReference type="GO" id="GO:0006508">
    <property type="term" value="P:proteolysis"/>
    <property type="evidence" value="ECO:0007669"/>
    <property type="project" value="InterPro"/>
</dbReference>
<protein>
    <submittedName>
        <fullName evidence="2">GH22413</fullName>
    </submittedName>
</protein>
<evidence type="ECO:0000313" key="3">
    <source>
        <dbReference type="Proteomes" id="UP000001070"/>
    </source>
</evidence>
<dbReference type="AlphaFoldDB" id="B4JZ37"/>
<evidence type="ECO:0000313" key="2">
    <source>
        <dbReference type="EMBL" id="EDV98652.1"/>
    </source>
</evidence>
<dbReference type="Proteomes" id="UP000001070">
    <property type="component" value="Unassembled WGS sequence"/>
</dbReference>
<organism evidence="3">
    <name type="scientific">Drosophila grimshawi</name>
    <name type="common">Hawaiian fruit fly</name>
    <name type="synonym">Idiomyia grimshawi</name>
    <dbReference type="NCBI Taxonomy" id="7222"/>
    <lineage>
        <taxon>Eukaryota</taxon>
        <taxon>Metazoa</taxon>
        <taxon>Ecdysozoa</taxon>
        <taxon>Arthropoda</taxon>
        <taxon>Hexapoda</taxon>
        <taxon>Insecta</taxon>
        <taxon>Pterygota</taxon>
        <taxon>Neoptera</taxon>
        <taxon>Endopterygota</taxon>
        <taxon>Diptera</taxon>
        <taxon>Brachycera</taxon>
        <taxon>Muscomorpha</taxon>
        <taxon>Ephydroidea</taxon>
        <taxon>Drosophilidae</taxon>
        <taxon>Drosophila</taxon>
        <taxon>Hawaiian Drosophila</taxon>
    </lineage>
</organism>
<name>B4JZ37_DROGR</name>
<reference evidence="2 3" key="1">
    <citation type="journal article" date="2007" name="Nature">
        <title>Evolution of genes and genomes on the Drosophila phylogeny.</title>
        <authorList>
            <consortium name="Drosophila 12 Genomes Consortium"/>
            <person name="Clark A.G."/>
            <person name="Eisen M.B."/>
            <person name="Smith D.R."/>
            <person name="Bergman C.M."/>
            <person name="Oliver B."/>
            <person name="Markow T.A."/>
            <person name="Kaufman T.C."/>
            <person name="Kellis M."/>
            <person name="Gelbart W."/>
            <person name="Iyer V.N."/>
            <person name="Pollard D.A."/>
            <person name="Sackton T.B."/>
            <person name="Larracuente A.M."/>
            <person name="Singh N.D."/>
            <person name="Abad J.P."/>
            <person name="Abt D.N."/>
            <person name="Adryan B."/>
            <person name="Aguade M."/>
            <person name="Akashi H."/>
            <person name="Anderson W.W."/>
            <person name="Aquadro C.F."/>
            <person name="Ardell D.H."/>
            <person name="Arguello R."/>
            <person name="Artieri C.G."/>
            <person name="Barbash D.A."/>
            <person name="Barker D."/>
            <person name="Barsanti P."/>
            <person name="Batterham P."/>
            <person name="Batzoglou S."/>
            <person name="Begun D."/>
            <person name="Bhutkar A."/>
            <person name="Blanco E."/>
            <person name="Bosak S.A."/>
            <person name="Bradley R.K."/>
            <person name="Brand A.D."/>
            <person name="Brent M.R."/>
            <person name="Brooks A.N."/>
            <person name="Brown R.H."/>
            <person name="Butlin R.K."/>
            <person name="Caggese C."/>
            <person name="Calvi B.R."/>
            <person name="Bernardo de Carvalho A."/>
            <person name="Caspi A."/>
            <person name="Castrezana S."/>
            <person name="Celniker S.E."/>
            <person name="Chang J.L."/>
            <person name="Chapple C."/>
            <person name="Chatterji S."/>
            <person name="Chinwalla A."/>
            <person name="Civetta A."/>
            <person name="Clifton S.W."/>
            <person name="Comeron J.M."/>
            <person name="Costello J.C."/>
            <person name="Coyne J.A."/>
            <person name="Daub J."/>
            <person name="David R.G."/>
            <person name="Delcher A.L."/>
            <person name="Delehaunty K."/>
            <person name="Do C.B."/>
            <person name="Ebling H."/>
            <person name="Edwards K."/>
            <person name="Eickbush T."/>
            <person name="Evans J.D."/>
            <person name="Filipski A."/>
            <person name="Findeiss S."/>
            <person name="Freyhult E."/>
            <person name="Fulton L."/>
            <person name="Fulton R."/>
            <person name="Garcia A.C."/>
            <person name="Gardiner A."/>
            <person name="Garfield D.A."/>
            <person name="Garvin B.E."/>
            <person name="Gibson G."/>
            <person name="Gilbert D."/>
            <person name="Gnerre S."/>
            <person name="Godfrey J."/>
            <person name="Good R."/>
            <person name="Gotea V."/>
            <person name="Gravely B."/>
            <person name="Greenberg A.J."/>
            <person name="Griffiths-Jones S."/>
            <person name="Gross S."/>
            <person name="Guigo R."/>
            <person name="Gustafson E.A."/>
            <person name="Haerty W."/>
            <person name="Hahn M.W."/>
            <person name="Halligan D.L."/>
            <person name="Halpern A.L."/>
            <person name="Halter G.M."/>
            <person name="Han M.V."/>
            <person name="Heger A."/>
            <person name="Hillier L."/>
            <person name="Hinrichs A.S."/>
            <person name="Holmes I."/>
            <person name="Hoskins R.A."/>
            <person name="Hubisz M.J."/>
            <person name="Hultmark D."/>
            <person name="Huntley M.A."/>
            <person name="Jaffe D.B."/>
            <person name="Jagadeeshan S."/>
            <person name="Jeck W.R."/>
            <person name="Johnson J."/>
            <person name="Jones C.D."/>
            <person name="Jordan W.C."/>
            <person name="Karpen G.H."/>
            <person name="Kataoka E."/>
            <person name="Keightley P.D."/>
            <person name="Kheradpour P."/>
            <person name="Kirkness E.F."/>
            <person name="Koerich L.B."/>
            <person name="Kristiansen K."/>
            <person name="Kudrna D."/>
            <person name="Kulathinal R.J."/>
            <person name="Kumar S."/>
            <person name="Kwok R."/>
            <person name="Lander E."/>
            <person name="Langley C.H."/>
            <person name="Lapoint R."/>
            <person name="Lazzaro B.P."/>
            <person name="Lee S.J."/>
            <person name="Levesque L."/>
            <person name="Li R."/>
            <person name="Lin C.F."/>
            <person name="Lin M.F."/>
            <person name="Lindblad-Toh K."/>
            <person name="Llopart A."/>
            <person name="Long M."/>
            <person name="Low L."/>
            <person name="Lozovsky E."/>
            <person name="Lu J."/>
            <person name="Luo M."/>
            <person name="Machado C.A."/>
            <person name="Makalowski W."/>
            <person name="Marzo M."/>
            <person name="Matsuda M."/>
            <person name="Matzkin L."/>
            <person name="McAllister B."/>
            <person name="McBride C.S."/>
            <person name="McKernan B."/>
            <person name="McKernan K."/>
            <person name="Mendez-Lago M."/>
            <person name="Minx P."/>
            <person name="Mollenhauer M.U."/>
            <person name="Montooth K."/>
            <person name="Mount S.M."/>
            <person name="Mu X."/>
            <person name="Myers E."/>
            <person name="Negre B."/>
            <person name="Newfeld S."/>
            <person name="Nielsen R."/>
            <person name="Noor M.A."/>
            <person name="O'Grady P."/>
            <person name="Pachter L."/>
            <person name="Papaceit M."/>
            <person name="Parisi M.J."/>
            <person name="Parisi M."/>
            <person name="Parts L."/>
            <person name="Pedersen J.S."/>
            <person name="Pesole G."/>
            <person name="Phillippy A.M."/>
            <person name="Ponting C.P."/>
            <person name="Pop M."/>
            <person name="Porcelli D."/>
            <person name="Powell J.R."/>
            <person name="Prohaska S."/>
            <person name="Pruitt K."/>
            <person name="Puig M."/>
            <person name="Quesneville H."/>
            <person name="Ram K.R."/>
            <person name="Rand D."/>
            <person name="Rasmussen M.D."/>
            <person name="Reed L.K."/>
            <person name="Reenan R."/>
            <person name="Reily A."/>
            <person name="Remington K.A."/>
            <person name="Rieger T.T."/>
            <person name="Ritchie M.G."/>
            <person name="Robin C."/>
            <person name="Rogers Y.H."/>
            <person name="Rohde C."/>
            <person name="Rozas J."/>
            <person name="Rubenfield M.J."/>
            <person name="Ruiz A."/>
            <person name="Russo S."/>
            <person name="Salzberg S.L."/>
            <person name="Sanchez-Gracia A."/>
            <person name="Saranga D.J."/>
            <person name="Sato H."/>
            <person name="Schaeffer S.W."/>
            <person name="Schatz M.C."/>
            <person name="Schlenke T."/>
            <person name="Schwartz R."/>
            <person name="Segarra C."/>
            <person name="Singh R.S."/>
            <person name="Sirot L."/>
            <person name="Sirota M."/>
            <person name="Sisneros N.B."/>
            <person name="Smith C.D."/>
            <person name="Smith T.F."/>
            <person name="Spieth J."/>
            <person name="Stage D.E."/>
            <person name="Stark A."/>
            <person name="Stephan W."/>
            <person name="Strausberg R.L."/>
            <person name="Strempel S."/>
            <person name="Sturgill D."/>
            <person name="Sutton G."/>
            <person name="Sutton G.G."/>
            <person name="Tao W."/>
            <person name="Teichmann S."/>
            <person name="Tobari Y.N."/>
            <person name="Tomimura Y."/>
            <person name="Tsolas J.M."/>
            <person name="Valente V.L."/>
            <person name="Venter E."/>
            <person name="Venter J.C."/>
            <person name="Vicario S."/>
            <person name="Vieira F.G."/>
            <person name="Vilella A.J."/>
            <person name="Villasante A."/>
            <person name="Walenz B."/>
            <person name="Wang J."/>
            <person name="Wasserman M."/>
            <person name="Watts T."/>
            <person name="Wilson D."/>
            <person name="Wilson R.K."/>
            <person name="Wing R.A."/>
            <person name="Wolfner M.F."/>
            <person name="Wong A."/>
            <person name="Wong G.K."/>
            <person name="Wu C.I."/>
            <person name="Wu G."/>
            <person name="Yamamoto D."/>
            <person name="Yang H.P."/>
            <person name="Yang S.P."/>
            <person name="Yorke J.A."/>
            <person name="Yoshida K."/>
            <person name="Zdobnov E."/>
            <person name="Zhang P."/>
            <person name="Zhang Y."/>
            <person name="Zimin A.V."/>
            <person name="Baldwin J."/>
            <person name="Abdouelleil A."/>
            <person name="Abdulkadir J."/>
            <person name="Abebe A."/>
            <person name="Abera B."/>
            <person name="Abreu J."/>
            <person name="Acer S.C."/>
            <person name="Aftuck L."/>
            <person name="Alexander A."/>
            <person name="An P."/>
            <person name="Anderson E."/>
            <person name="Anderson S."/>
            <person name="Arachi H."/>
            <person name="Azer M."/>
            <person name="Bachantsang P."/>
            <person name="Barry A."/>
            <person name="Bayul T."/>
            <person name="Berlin A."/>
            <person name="Bessette D."/>
            <person name="Bloom T."/>
            <person name="Blye J."/>
            <person name="Boguslavskiy L."/>
            <person name="Bonnet C."/>
            <person name="Boukhgalter B."/>
            <person name="Bourzgui I."/>
            <person name="Brown A."/>
            <person name="Cahill P."/>
            <person name="Channer S."/>
            <person name="Cheshatsang Y."/>
            <person name="Chuda L."/>
            <person name="Citroen M."/>
            <person name="Collymore A."/>
            <person name="Cooke P."/>
            <person name="Costello M."/>
            <person name="D'Aco K."/>
            <person name="Daza R."/>
            <person name="De Haan G."/>
            <person name="DeGray S."/>
            <person name="DeMaso C."/>
            <person name="Dhargay N."/>
            <person name="Dooley K."/>
            <person name="Dooley E."/>
            <person name="Doricent M."/>
            <person name="Dorje P."/>
            <person name="Dorjee K."/>
            <person name="Dupes A."/>
            <person name="Elong R."/>
            <person name="Falk J."/>
            <person name="Farina A."/>
            <person name="Faro S."/>
            <person name="Ferguson D."/>
            <person name="Fisher S."/>
            <person name="Foley C.D."/>
            <person name="Franke A."/>
            <person name="Friedrich D."/>
            <person name="Gadbois L."/>
            <person name="Gearin G."/>
            <person name="Gearin C.R."/>
            <person name="Giannoukos G."/>
            <person name="Goode T."/>
            <person name="Graham J."/>
            <person name="Grandbois E."/>
            <person name="Grewal S."/>
            <person name="Gyaltsen K."/>
            <person name="Hafez N."/>
            <person name="Hagos B."/>
            <person name="Hall J."/>
            <person name="Henson C."/>
            <person name="Hollinger A."/>
            <person name="Honan T."/>
            <person name="Huard M.D."/>
            <person name="Hughes L."/>
            <person name="Hurhula B."/>
            <person name="Husby M.E."/>
            <person name="Kamat A."/>
            <person name="Kanga B."/>
            <person name="Kashin S."/>
            <person name="Khazanovich D."/>
            <person name="Kisner P."/>
            <person name="Lance K."/>
            <person name="Lara M."/>
            <person name="Lee W."/>
            <person name="Lennon N."/>
            <person name="Letendre F."/>
            <person name="LeVine R."/>
            <person name="Lipovsky A."/>
            <person name="Liu X."/>
            <person name="Liu J."/>
            <person name="Liu S."/>
            <person name="Lokyitsang T."/>
            <person name="Lokyitsang Y."/>
            <person name="Lubonja R."/>
            <person name="Lui A."/>
            <person name="MacDonald P."/>
            <person name="Magnisalis V."/>
            <person name="Maru K."/>
            <person name="Matthews C."/>
            <person name="McCusker W."/>
            <person name="McDonough S."/>
            <person name="Mehta T."/>
            <person name="Meldrim J."/>
            <person name="Meneus L."/>
            <person name="Mihai O."/>
            <person name="Mihalev A."/>
            <person name="Mihova T."/>
            <person name="Mittelman R."/>
            <person name="Mlenga V."/>
            <person name="Montmayeur A."/>
            <person name="Mulrain L."/>
            <person name="Navidi A."/>
            <person name="Naylor J."/>
            <person name="Negash T."/>
            <person name="Nguyen T."/>
            <person name="Nguyen N."/>
            <person name="Nicol R."/>
            <person name="Norbu C."/>
            <person name="Norbu N."/>
            <person name="Novod N."/>
            <person name="O'Neill B."/>
            <person name="Osman S."/>
            <person name="Markiewicz E."/>
            <person name="Oyono O.L."/>
            <person name="Patti C."/>
            <person name="Phunkhang P."/>
            <person name="Pierre F."/>
            <person name="Priest M."/>
            <person name="Raghuraman S."/>
            <person name="Rege F."/>
            <person name="Reyes R."/>
            <person name="Rise C."/>
            <person name="Rogov P."/>
            <person name="Ross K."/>
            <person name="Ryan E."/>
            <person name="Settipalli S."/>
            <person name="Shea T."/>
            <person name="Sherpa N."/>
            <person name="Shi L."/>
            <person name="Shih D."/>
            <person name="Sparrow T."/>
            <person name="Spaulding J."/>
            <person name="Stalker J."/>
            <person name="Stange-Thomann N."/>
            <person name="Stavropoulos S."/>
            <person name="Stone C."/>
            <person name="Strader C."/>
            <person name="Tesfaye S."/>
            <person name="Thomson T."/>
            <person name="Thoulutsang Y."/>
            <person name="Thoulutsang D."/>
            <person name="Topham K."/>
            <person name="Topping I."/>
            <person name="Tsamla T."/>
            <person name="Vassiliev H."/>
            <person name="Vo A."/>
            <person name="Wangchuk T."/>
            <person name="Wangdi T."/>
            <person name="Weiand M."/>
            <person name="Wilkinson J."/>
            <person name="Wilson A."/>
            <person name="Yadav S."/>
            <person name="Young G."/>
            <person name="Yu Q."/>
            <person name="Zembek L."/>
            <person name="Zhong D."/>
            <person name="Zimmer A."/>
            <person name="Zwirko Z."/>
            <person name="Jaffe D.B."/>
            <person name="Alvarez P."/>
            <person name="Brockman W."/>
            <person name="Butler J."/>
            <person name="Chin C."/>
            <person name="Gnerre S."/>
            <person name="Grabherr M."/>
            <person name="Kleber M."/>
            <person name="Mauceli E."/>
            <person name="MacCallum I."/>
        </authorList>
    </citation>
    <scope>NUCLEOTIDE SEQUENCE [LARGE SCALE GENOMIC DNA]</scope>
    <source>
        <strain evidence="3">Tucson 15287-2541.00</strain>
    </source>
</reference>
<evidence type="ECO:0000256" key="1">
    <source>
        <dbReference type="SAM" id="MobiDB-lite"/>
    </source>
</evidence>
<dbReference type="SUPFAM" id="SSF50630">
    <property type="entry name" value="Acid proteases"/>
    <property type="match status" value="1"/>
</dbReference>
<dbReference type="GO" id="GO:0004190">
    <property type="term" value="F:aspartic-type endopeptidase activity"/>
    <property type="evidence" value="ECO:0007669"/>
    <property type="project" value="InterPro"/>
</dbReference>
<keyword evidence="3" id="KW-1185">Reference proteome</keyword>
<dbReference type="HOGENOM" id="CLU_2040484_0_0_1"/>
<dbReference type="PROSITE" id="PS00141">
    <property type="entry name" value="ASP_PROTEASE"/>
    <property type="match status" value="1"/>
</dbReference>